<keyword evidence="3 10" id="KW-0378">Hydrolase</keyword>
<reference evidence="15 16" key="1">
    <citation type="journal article" date="2019" name="Int. J. Syst. Evol. Microbiol.">
        <title>The Global Catalogue of Microorganisms (GCM) 10K type strain sequencing project: providing services to taxonomists for standard genome sequencing and annotation.</title>
        <authorList>
            <consortium name="The Broad Institute Genomics Platform"/>
            <consortium name="The Broad Institute Genome Sequencing Center for Infectious Disease"/>
            <person name="Wu L."/>
            <person name="Ma J."/>
        </authorList>
    </citation>
    <scope>NUCLEOTIDE SEQUENCE [LARGE SCALE GENOMIC DNA]</scope>
    <source>
        <strain evidence="15 16">JCM 11574</strain>
    </source>
</reference>
<dbReference type="InterPro" id="IPR000212">
    <property type="entry name" value="DNA_helicase_UvrD/REP"/>
</dbReference>
<comment type="catalytic activity">
    <reaction evidence="8">
        <text>Couples ATP hydrolysis with the unwinding of duplex DNA by translocating in the 3'-5' direction.</text>
        <dbReference type="EC" id="5.6.2.4"/>
    </reaction>
</comment>
<keyword evidence="6 11" id="KW-0238">DNA-binding</keyword>
<dbReference type="CDD" id="cd18807">
    <property type="entry name" value="SF1_C_UvrD"/>
    <property type="match status" value="1"/>
</dbReference>
<feature type="compositionally biased region" description="Basic and acidic residues" evidence="12">
    <location>
        <begin position="47"/>
        <end position="59"/>
    </location>
</feature>
<sequence length="826" mass="91250">MSSLFDDSFLADLQAPRGREEEPPPPPEDDHAPESLPDDLFGGKFDVPPDRDAHYRDGAPRPALDSAALLEGLNENQRAAVVHAGSPLLIVAGAGSGKTRVLTHRIAHLLAERDVHPGQVLAITFTNKAAGEMKERVERLVGPRANAMWVMTFHSACVRILRRESRKLGFTSSFSIYDAADSKRLMALVCRDLDLDPKRFPPKSFSAKVSNLKNELIDEEDFAAQATDGFEKTLAQAYALYQSRLREANALDFDDLIMTTVNLLRAFPDVAEHYRRRFRHVLVDEYQDTNHAQYALVRELVGTGDHDEDVPPGESDVPPAELCVVGDADQSIYAFRGATIRNILQFEEDYPDATTILLEQNYRSTQTILTAANAVIERNESRRPKNLWTNAGQGARITGYVADTEHDEAQFVADEIDRLTDAGEAKAGDVAVFYRTNAQSRVFEEIFIRVGLPYKVVGGVRFYERKEVRDVLAYLRVLANPEDSVPMRRILNVPKRGIGDRAEAMIDALAQREKISFPQALKRVDEAYGMAARSTNAVKRFNTLMEELRTIVESGAGPATVLEAILERTGYLAELQNSTDPQDETRIENLQELAAVALEFEQEREEGEQATLADFLEQVALVADSDQIPDEEDGDGVITLMTLHTAKGLEFPVVFLTGMEDGVFPHMRAIGQTKELEEERRLAYVGITRARERLYLTRSAMRSAWGQPSYNPPSRFLEEIPPTHVEWKRTGAAALVSSGPASGIAASLSSTRSRSSASGASGFATRRTAEKPVVAVAVGDRVTHDQFGLGTVVAVKGTGANAEATIDFGDTKPKRLLLRYAPVEKL</sequence>
<proteinExistence type="inferred from homology"/>
<dbReference type="Gene3D" id="1.10.486.10">
    <property type="entry name" value="PCRA, domain 4"/>
    <property type="match status" value="1"/>
</dbReference>
<protein>
    <recommendedName>
        <fullName evidence="11">ATP-dependent DNA helicase</fullName>
        <ecNumber evidence="11">5.6.2.4</ecNumber>
    </recommendedName>
</protein>
<name>A0ABN3V461_9ACTN</name>
<dbReference type="SUPFAM" id="SSF52540">
    <property type="entry name" value="P-loop containing nucleoside triphosphate hydrolases"/>
    <property type="match status" value="1"/>
</dbReference>
<dbReference type="RefSeq" id="WP_345058664.1">
    <property type="nucleotide sequence ID" value="NZ_BAAAVM010000126.1"/>
</dbReference>
<evidence type="ECO:0000256" key="12">
    <source>
        <dbReference type="SAM" id="MobiDB-lite"/>
    </source>
</evidence>
<evidence type="ECO:0000256" key="3">
    <source>
        <dbReference type="ARBA" id="ARBA00022801"/>
    </source>
</evidence>
<dbReference type="NCBIfam" id="TIGR01073">
    <property type="entry name" value="pcrA"/>
    <property type="match status" value="1"/>
</dbReference>
<evidence type="ECO:0000256" key="11">
    <source>
        <dbReference type="RuleBase" id="RU364053"/>
    </source>
</evidence>
<keyword evidence="16" id="KW-1185">Reference proteome</keyword>
<evidence type="ECO:0000256" key="1">
    <source>
        <dbReference type="ARBA" id="ARBA00009922"/>
    </source>
</evidence>
<dbReference type="EC" id="5.6.2.4" evidence="11"/>
<feature type="region of interest" description="Disordered" evidence="12">
    <location>
        <begin position="1"/>
        <end position="60"/>
    </location>
</feature>
<feature type="domain" description="UvrD-like helicase C-terminal" evidence="14">
    <location>
        <begin position="366"/>
        <end position="648"/>
    </location>
</feature>
<keyword evidence="7" id="KW-0413">Isomerase</keyword>
<dbReference type="Gene3D" id="3.40.50.300">
    <property type="entry name" value="P-loop containing nucleotide triphosphate hydrolases"/>
    <property type="match status" value="2"/>
</dbReference>
<feature type="domain" description="UvrD-like helicase ATP-binding" evidence="13">
    <location>
        <begin position="71"/>
        <end position="365"/>
    </location>
</feature>
<evidence type="ECO:0000256" key="2">
    <source>
        <dbReference type="ARBA" id="ARBA00022741"/>
    </source>
</evidence>
<feature type="compositionally biased region" description="Basic and acidic residues" evidence="12">
    <location>
        <begin position="17"/>
        <end position="33"/>
    </location>
</feature>
<comment type="catalytic activity">
    <reaction evidence="9 11">
        <text>ATP + H2O = ADP + phosphate + H(+)</text>
        <dbReference type="Rhea" id="RHEA:13065"/>
        <dbReference type="ChEBI" id="CHEBI:15377"/>
        <dbReference type="ChEBI" id="CHEBI:15378"/>
        <dbReference type="ChEBI" id="CHEBI:30616"/>
        <dbReference type="ChEBI" id="CHEBI:43474"/>
        <dbReference type="ChEBI" id="CHEBI:456216"/>
        <dbReference type="EC" id="5.6.2.4"/>
    </reaction>
</comment>
<evidence type="ECO:0000256" key="6">
    <source>
        <dbReference type="ARBA" id="ARBA00023125"/>
    </source>
</evidence>
<dbReference type="EMBL" id="BAAAVM010000126">
    <property type="protein sequence ID" value="GAA2776747.1"/>
    <property type="molecule type" value="Genomic_DNA"/>
</dbReference>
<feature type="binding site" evidence="10">
    <location>
        <begin position="92"/>
        <end position="99"/>
    </location>
    <ligand>
        <name>ATP</name>
        <dbReference type="ChEBI" id="CHEBI:30616"/>
    </ligand>
</feature>
<evidence type="ECO:0000256" key="8">
    <source>
        <dbReference type="ARBA" id="ARBA00034617"/>
    </source>
</evidence>
<dbReference type="InterPro" id="IPR014017">
    <property type="entry name" value="DNA_helicase_UvrD-like_C"/>
</dbReference>
<evidence type="ECO:0000313" key="15">
    <source>
        <dbReference type="EMBL" id="GAA2776747.1"/>
    </source>
</evidence>
<keyword evidence="4 10" id="KW-0347">Helicase</keyword>
<evidence type="ECO:0000256" key="5">
    <source>
        <dbReference type="ARBA" id="ARBA00022840"/>
    </source>
</evidence>
<dbReference type="InterPro" id="IPR013986">
    <property type="entry name" value="DExx_box_DNA_helicase_dom_sf"/>
</dbReference>
<dbReference type="CDD" id="cd17932">
    <property type="entry name" value="DEXQc_UvrD"/>
    <property type="match status" value="1"/>
</dbReference>
<evidence type="ECO:0000259" key="14">
    <source>
        <dbReference type="PROSITE" id="PS51217"/>
    </source>
</evidence>
<dbReference type="InterPro" id="IPR014016">
    <property type="entry name" value="UvrD-like_ATP-bd"/>
</dbReference>
<dbReference type="PANTHER" id="PTHR11070:SF2">
    <property type="entry name" value="ATP-DEPENDENT DNA HELICASE SRS2"/>
    <property type="match status" value="1"/>
</dbReference>
<comment type="similarity">
    <text evidence="1 11">Belongs to the helicase family. UvrD subfamily.</text>
</comment>
<evidence type="ECO:0000256" key="10">
    <source>
        <dbReference type="PROSITE-ProRule" id="PRU00560"/>
    </source>
</evidence>
<dbReference type="Gene3D" id="1.10.10.160">
    <property type="match status" value="1"/>
</dbReference>
<evidence type="ECO:0000256" key="7">
    <source>
        <dbReference type="ARBA" id="ARBA00023235"/>
    </source>
</evidence>
<evidence type="ECO:0000256" key="4">
    <source>
        <dbReference type="ARBA" id="ARBA00022806"/>
    </source>
</evidence>
<evidence type="ECO:0000313" key="16">
    <source>
        <dbReference type="Proteomes" id="UP001500893"/>
    </source>
</evidence>
<dbReference type="InterPro" id="IPR027417">
    <property type="entry name" value="P-loop_NTPase"/>
</dbReference>
<dbReference type="PROSITE" id="PS51217">
    <property type="entry name" value="UVRD_HELICASE_CTER"/>
    <property type="match status" value="1"/>
</dbReference>
<evidence type="ECO:0000259" key="13">
    <source>
        <dbReference type="PROSITE" id="PS51198"/>
    </source>
</evidence>
<dbReference type="Pfam" id="PF21196">
    <property type="entry name" value="PcrA_UvrD_tudor"/>
    <property type="match status" value="1"/>
</dbReference>
<dbReference type="PANTHER" id="PTHR11070">
    <property type="entry name" value="UVRD / RECB / PCRA DNA HELICASE FAMILY MEMBER"/>
    <property type="match status" value="1"/>
</dbReference>
<dbReference type="Proteomes" id="UP001500893">
    <property type="component" value="Unassembled WGS sequence"/>
</dbReference>
<dbReference type="PROSITE" id="PS51198">
    <property type="entry name" value="UVRD_HELICASE_ATP_BIND"/>
    <property type="match status" value="1"/>
</dbReference>
<dbReference type="Pfam" id="PF13361">
    <property type="entry name" value="UvrD_C"/>
    <property type="match status" value="1"/>
</dbReference>
<dbReference type="InterPro" id="IPR005751">
    <property type="entry name" value="ATP-dep_DNA_helicase_PcrA"/>
</dbReference>
<accession>A0ABN3V461</accession>
<dbReference type="GO" id="GO:0004386">
    <property type="term" value="F:helicase activity"/>
    <property type="evidence" value="ECO:0007669"/>
    <property type="project" value="UniProtKB-KW"/>
</dbReference>
<evidence type="ECO:0000256" key="9">
    <source>
        <dbReference type="ARBA" id="ARBA00048988"/>
    </source>
</evidence>
<keyword evidence="5 10" id="KW-0067">ATP-binding</keyword>
<organism evidence="15 16">
    <name type="scientific">Streptomyces rameus</name>
    <dbReference type="NCBI Taxonomy" id="68261"/>
    <lineage>
        <taxon>Bacteria</taxon>
        <taxon>Bacillati</taxon>
        <taxon>Actinomycetota</taxon>
        <taxon>Actinomycetes</taxon>
        <taxon>Kitasatosporales</taxon>
        <taxon>Streptomycetaceae</taxon>
        <taxon>Streptomyces</taxon>
    </lineage>
</organism>
<dbReference type="Pfam" id="PF00580">
    <property type="entry name" value="UvrD-helicase"/>
    <property type="match status" value="1"/>
</dbReference>
<gene>
    <name evidence="15" type="primary">pcrA</name>
    <name evidence="15" type="ORF">GCM10010521_64330</name>
</gene>
<keyword evidence="2 10" id="KW-0547">Nucleotide-binding</keyword>
<comment type="caution">
    <text evidence="15">The sequence shown here is derived from an EMBL/GenBank/DDBJ whole genome shotgun (WGS) entry which is preliminary data.</text>
</comment>